<keyword evidence="3" id="KW-1185">Reference proteome</keyword>
<organism evidence="2 3">
    <name type="scientific">Puccinia graminis f. sp. tritici</name>
    <dbReference type="NCBI Taxonomy" id="56615"/>
    <lineage>
        <taxon>Eukaryota</taxon>
        <taxon>Fungi</taxon>
        <taxon>Dikarya</taxon>
        <taxon>Basidiomycota</taxon>
        <taxon>Pucciniomycotina</taxon>
        <taxon>Pucciniomycetes</taxon>
        <taxon>Pucciniales</taxon>
        <taxon>Pucciniaceae</taxon>
        <taxon>Puccinia</taxon>
    </lineage>
</organism>
<accession>A0A5B0LIZ8</accession>
<proteinExistence type="predicted"/>
<feature type="region of interest" description="Disordered" evidence="1">
    <location>
        <begin position="25"/>
        <end position="50"/>
    </location>
</feature>
<evidence type="ECO:0000256" key="1">
    <source>
        <dbReference type="SAM" id="MobiDB-lite"/>
    </source>
</evidence>
<gene>
    <name evidence="2" type="ORF">PGT21_015940</name>
</gene>
<name>A0A5B0LIZ8_PUCGR</name>
<protein>
    <submittedName>
        <fullName evidence="2">Uncharacterized protein</fullName>
    </submittedName>
</protein>
<comment type="caution">
    <text evidence="2">The sequence shown here is derived from an EMBL/GenBank/DDBJ whole genome shotgun (WGS) entry which is preliminary data.</text>
</comment>
<evidence type="ECO:0000313" key="2">
    <source>
        <dbReference type="EMBL" id="KAA1064827.1"/>
    </source>
</evidence>
<sequence length="50" mass="5496">MATLKVYHTAWAATASLSLASFAPHQPPHSDSTLYDHLKQPAPTSYTDRL</sequence>
<dbReference type="EMBL" id="VSWC01000197">
    <property type="protein sequence ID" value="KAA1064827.1"/>
    <property type="molecule type" value="Genomic_DNA"/>
</dbReference>
<dbReference type="AlphaFoldDB" id="A0A5B0LIZ8"/>
<reference evidence="2 3" key="1">
    <citation type="submission" date="2019-05" db="EMBL/GenBank/DDBJ databases">
        <title>Emergence of the Ug99 lineage of the wheat stem rust pathogen through somatic hybridization.</title>
        <authorList>
            <person name="Li F."/>
            <person name="Upadhyaya N.M."/>
            <person name="Sperschneider J."/>
            <person name="Matny O."/>
            <person name="Nguyen-Phuc H."/>
            <person name="Mago R."/>
            <person name="Raley C."/>
            <person name="Miller M.E."/>
            <person name="Silverstein K.A.T."/>
            <person name="Henningsen E."/>
            <person name="Hirsch C.D."/>
            <person name="Visser B."/>
            <person name="Pretorius Z.A."/>
            <person name="Steffenson B.J."/>
            <person name="Schwessinger B."/>
            <person name="Dodds P.N."/>
            <person name="Figueroa M."/>
        </authorList>
    </citation>
    <scope>NUCLEOTIDE SEQUENCE [LARGE SCALE GENOMIC DNA]</scope>
    <source>
        <strain evidence="2">21-0</strain>
    </source>
</reference>
<evidence type="ECO:0000313" key="3">
    <source>
        <dbReference type="Proteomes" id="UP000324748"/>
    </source>
</evidence>
<dbReference type="Proteomes" id="UP000324748">
    <property type="component" value="Unassembled WGS sequence"/>
</dbReference>